<evidence type="ECO:0000259" key="2">
    <source>
        <dbReference type="Pfam" id="PF00675"/>
    </source>
</evidence>
<keyword evidence="4" id="KW-1185">Reference proteome</keyword>
<dbReference type="STRING" id="661478.OP10G_4171"/>
<dbReference type="SUPFAM" id="SSF63411">
    <property type="entry name" value="LuxS/MPP-like metallohydrolase"/>
    <property type="match status" value="1"/>
</dbReference>
<dbReference type="KEGG" id="fgi:OP10G_4171"/>
<feature type="domain" description="Peptidase M16 N-terminal" evidence="2">
    <location>
        <begin position="2"/>
        <end position="118"/>
    </location>
</feature>
<gene>
    <name evidence="3" type="ORF">OP10G_4171</name>
</gene>
<dbReference type="InterPro" id="IPR050361">
    <property type="entry name" value="MPP/UQCRC_Complex"/>
</dbReference>
<dbReference type="AlphaFoldDB" id="A0A068NYW6"/>
<dbReference type="GO" id="GO:0046872">
    <property type="term" value="F:metal ion binding"/>
    <property type="evidence" value="ECO:0007669"/>
    <property type="project" value="InterPro"/>
</dbReference>
<proteinExistence type="inferred from homology"/>
<protein>
    <submittedName>
        <fullName evidence="3">Peptidase, M16 family</fullName>
    </submittedName>
</protein>
<dbReference type="Pfam" id="PF00675">
    <property type="entry name" value="Peptidase_M16"/>
    <property type="match status" value="1"/>
</dbReference>
<name>A0A068NYW6_FIMGI</name>
<comment type="similarity">
    <text evidence="1">Belongs to the peptidase M16 family.</text>
</comment>
<evidence type="ECO:0000313" key="3">
    <source>
        <dbReference type="EMBL" id="AIE87539.1"/>
    </source>
</evidence>
<dbReference type="eggNOG" id="COG0612">
    <property type="taxonomic scope" value="Bacteria"/>
</dbReference>
<dbReference type="EMBL" id="CP007139">
    <property type="protein sequence ID" value="AIE87539.1"/>
    <property type="molecule type" value="Genomic_DNA"/>
</dbReference>
<reference evidence="3 4" key="1">
    <citation type="journal article" date="2014" name="PLoS ONE">
        <title>The first complete genome sequence of the class fimbriimonadia in the phylum armatimonadetes.</title>
        <authorList>
            <person name="Hu Z.Y."/>
            <person name="Wang Y.Z."/>
            <person name="Im W.T."/>
            <person name="Wang S.Y."/>
            <person name="Zhao G.P."/>
            <person name="Zheng H.J."/>
            <person name="Quan Z.X."/>
        </authorList>
    </citation>
    <scope>NUCLEOTIDE SEQUENCE [LARGE SCALE GENOMIC DNA]</scope>
    <source>
        <strain evidence="3">Gsoil 348</strain>
    </source>
</reference>
<sequence>MLVERTPNAKSLIVDLFVSSRGVEETPQSHGQRHLLEHLVALGAKGDLDRRLETAGGFLRARTLRDSISFEMNLPPTGMKDAISALRDLVSEHGFTEAEIAHEADIMEQERALRDAAAQASSEAWGRAFGDRGLDPFGDLDTIRATKPAILEAVRKRAFSAGNLAVVVSGNVDIDAATKAVADALAFLPVAKVSNPAPLAAADAKSIAFGTSPGEFRAVSVPGYRSPDTAATLAAALALATVAEGLEVIYTPSGNRGLVLIGSPTGDLSAINDAQAASLFDLGRILAARWVRNRLYEPETAAAFRGMLLVCERDLKPEIMLENLDSLQFAEFERAFNGFTGRASRPRALAVKR</sequence>
<evidence type="ECO:0000313" key="4">
    <source>
        <dbReference type="Proteomes" id="UP000027982"/>
    </source>
</evidence>
<dbReference type="PANTHER" id="PTHR11851:SF49">
    <property type="entry name" value="MITOCHONDRIAL-PROCESSING PEPTIDASE SUBUNIT ALPHA"/>
    <property type="match status" value="1"/>
</dbReference>
<dbReference type="HOGENOM" id="CLU_784703_0_0_0"/>
<dbReference type="PANTHER" id="PTHR11851">
    <property type="entry name" value="METALLOPROTEASE"/>
    <property type="match status" value="1"/>
</dbReference>
<organism evidence="3 4">
    <name type="scientific">Fimbriimonas ginsengisoli Gsoil 348</name>
    <dbReference type="NCBI Taxonomy" id="661478"/>
    <lineage>
        <taxon>Bacteria</taxon>
        <taxon>Bacillati</taxon>
        <taxon>Armatimonadota</taxon>
        <taxon>Fimbriimonadia</taxon>
        <taxon>Fimbriimonadales</taxon>
        <taxon>Fimbriimonadaceae</taxon>
        <taxon>Fimbriimonas</taxon>
    </lineage>
</organism>
<dbReference type="InterPro" id="IPR011765">
    <property type="entry name" value="Pept_M16_N"/>
</dbReference>
<dbReference type="InterPro" id="IPR011249">
    <property type="entry name" value="Metalloenz_LuxS/M16"/>
</dbReference>
<dbReference type="Proteomes" id="UP000027982">
    <property type="component" value="Chromosome"/>
</dbReference>
<dbReference type="Gene3D" id="3.30.830.10">
    <property type="entry name" value="Metalloenzyme, LuxS/M16 peptidase-like"/>
    <property type="match status" value="1"/>
</dbReference>
<evidence type="ECO:0000256" key="1">
    <source>
        <dbReference type="ARBA" id="ARBA00007261"/>
    </source>
</evidence>
<accession>A0A068NYW6</accession>